<keyword evidence="3" id="KW-0969">Cilium</keyword>
<protein>
    <submittedName>
        <fullName evidence="3">Flagellar hook-length control protein FliK</fullName>
    </submittedName>
</protein>
<keyword evidence="3" id="KW-0282">Flagellum</keyword>
<evidence type="ECO:0000313" key="4">
    <source>
        <dbReference type="Proteomes" id="UP000484875"/>
    </source>
</evidence>
<feature type="compositionally biased region" description="Low complexity" evidence="1">
    <location>
        <begin position="95"/>
        <end position="110"/>
    </location>
</feature>
<dbReference type="CDD" id="cd17470">
    <property type="entry name" value="T3SS_Flik_C"/>
    <property type="match status" value="1"/>
</dbReference>
<feature type="non-terminal residue" evidence="3">
    <location>
        <position position="320"/>
    </location>
</feature>
<gene>
    <name evidence="3" type="ORF">GTP81_31390</name>
</gene>
<accession>A0A845HRB1</accession>
<feature type="compositionally biased region" description="Polar residues" evidence="1">
    <location>
        <begin position="277"/>
        <end position="287"/>
    </location>
</feature>
<dbReference type="PANTHER" id="PTHR37533">
    <property type="entry name" value="FLAGELLAR HOOK-LENGTH CONTROL PROTEIN"/>
    <property type="match status" value="1"/>
</dbReference>
<feature type="region of interest" description="Disordered" evidence="1">
    <location>
        <begin position="277"/>
        <end position="320"/>
    </location>
</feature>
<dbReference type="Pfam" id="PF02120">
    <property type="entry name" value="Flg_hook"/>
    <property type="match status" value="1"/>
</dbReference>
<dbReference type="InterPro" id="IPR052563">
    <property type="entry name" value="FliK"/>
</dbReference>
<comment type="caution">
    <text evidence="3">The sequence shown here is derived from an EMBL/GenBank/DDBJ whole genome shotgun (WGS) entry which is preliminary data.</text>
</comment>
<feature type="non-terminal residue" evidence="3">
    <location>
        <position position="1"/>
    </location>
</feature>
<sequence length="320" mass="31287">PAAATLDADTLKTAQAGADANAAADFKAALTKAGSAAQTAADAAAAAVKAAASTTASATVAAANAATNASAKSALTDNKPVSAVPDGPVVDTLSDTTDAAPATPAEPAAPIKVGPGMEKPADVAHATPRQSDPLQPVFNGKSTQPTEAAPVLKETAPAITIAPAAQSALEAAKAAVTAVPTDKLSSRVGTQAWDQQLGQKIIFMAAGGEQSATMELNPPDLGPLQVVLSVNKDQATAAFSSATPEVRLALEAAMPKLREMMSEAGIQLGNATVSAGMSDQNNGFNQQAGSAQNSGGHGGGGRSGASFGGDSGGSVDVPRS</sequence>
<evidence type="ECO:0000259" key="2">
    <source>
        <dbReference type="Pfam" id="PF02120"/>
    </source>
</evidence>
<evidence type="ECO:0000313" key="3">
    <source>
        <dbReference type="EMBL" id="MYN21247.1"/>
    </source>
</evidence>
<feature type="region of interest" description="Disordered" evidence="1">
    <location>
        <begin position="71"/>
        <end position="144"/>
    </location>
</feature>
<dbReference type="InterPro" id="IPR021136">
    <property type="entry name" value="Flagellar_hook_control-like_C"/>
</dbReference>
<dbReference type="PANTHER" id="PTHR37533:SF2">
    <property type="entry name" value="FLAGELLAR HOOK-LENGTH CONTROL PROTEIN"/>
    <property type="match status" value="1"/>
</dbReference>
<feature type="domain" description="Flagellar hook-length control protein-like C-terminal" evidence="2">
    <location>
        <begin position="199"/>
        <end position="281"/>
    </location>
</feature>
<organism evidence="3 4">
    <name type="scientific">Duganella vulcania</name>
    <dbReference type="NCBI Taxonomy" id="2692166"/>
    <lineage>
        <taxon>Bacteria</taxon>
        <taxon>Pseudomonadati</taxon>
        <taxon>Pseudomonadota</taxon>
        <taxon>Betaproteobacteria</taxon>
        <taxon>Burkholderiales</taxon>
        <taxon>Oxalobacteraceae</taxon>
        <taxon>Telluria group</taxon>
        <taxon>Duganella</taxon>
    </lineage>
</organism>
<feature type="compositionally biased region" description="Gly residues" evidence="1">
    <location>
        <begin position="295"/>
        <end position="312"/>
    </location>
</feature>
<dbReference type="AlphaFoldDB" id="A0A845HRB1"/>
<dbReference type="Gene3D" id="3.30.750.140">
    <property type="match status" value="1"/>
</dbReference>
<dbReference type="EMBL" id="WWCV01000182">
    <property type="protein sequence ID" value="MYN21247.1"/>
    <property type="molecule type" value="Genomic_DNA"/>
</dbReference>
<name>A0A845HRB1_9BURK</name>
<dbReference type="InterPro" id="IPR038610">
    <property type="entry name" value="FliK-like_C_sf"/>
</dbReference>
<evidence type="ECO:0000256" key="1">
    <source>
        <dbReference type="SAM" id="MobiDB-lite"/>
    </source>
</evidence>
<reference evidence="3 4" key="1">
    <citation type="submission" date="2019-12" db="EMBL/GenBank/DDBJ databases">
        <title>Novel species isolated from a subtropical stream in China.</title>
        <authorList>
            <person name="Lu H."/>
        </authorList>
    </citation>
    <scope>NUCLEOTIDE SEQUENCE [LARGE SCALE GENOMIC DNA]</scope>
    <source>
        <strain evidence="3 4">FT107W</strain>
    </source>
</reference>
<dbReference type="RefSeq" id="WP_161093432.1">
    <property type="nucleotide sequence ID" value="NZ_WWCV01000182.1"/>
</dbReference>
<keyword evidence="3" id="KW-0966">Cell projection</keyword>
<dbReference type="Proteomes" id="UP000484875">
    <property type="component" value="Unassembled WGS sequence"/>
</dbReference>
<keyword evidence="4" id="KW-1185">Reference proteome</keyword>
<proteinExistence type="predicted"/>